<dbReference type="GO" id="GO:0017056">
    <property type="term" value="F:structural constituent of nuclear pore"/>
    <property type="evidence" value="ECO:0007669"/>
    <property type="project" value="InterPro"/>
</dbReference>
<dbReference type="GO" id="GO:0006606">
    <property type="term" value="P:protein import into nucleus"/>
    <property type="evidence" value="ECO:0007669"/>
    <property type="project" value="TreeGrafter"/>
</dbReference>
<dbReference type="AlphaFoldDB" id="A0AAV0XY67"/>
<gene>
    <name evidence="4" type="ORF">MEUPH1_LOCUS26255</name>
</gene>
<dbReference type="InterPro" id="IPR037624">
    <property type="entry name" value="Nup133-like"/>
</dbReference>
<sequence>MFCRSELIKQINISLEFARKANITKEVRSEISDQVAFLVDALLSSSIDVLSEMDSNYTQLRYKLLKKLMNFKEHYKVIELAEKYADHRIIVEVCFETNNIDLLYNFMDKLNHKNFRQTVFSWYLKRGKIVELLRNFCRKPKYEHDIALAMEAYPNYGWIAGSLSENINLTCESLKQCWTKEETNVLRKKYQLNLYRMAVLAKNGPLAKNPELDQIDRHLEVIEHQINIPECVLELLNLDLNNMHVLSPEEMFNLYLHKNNSTLDENQCLCALSVLQFIQNKEKCEDLSHYLWCETILRETFKYPLHDQEIGDPIEFVHNLLFFKTLKLVYNKGLLDILPSLDWLLFADELENFHSNTMWQFVMKMGFEHCLRPASVSMDFETSLLQ</sequence>
<dbReference type="Gene3D" id="1.25.40.700">
    <property type="match status" value="1"/>
</dbReference>
<comment type="caution">
    <text evidence="4">The sequence shown here is derived from an EMBL/GenBank/DDBJ whole genome shotgun (WGS) entry which is preliminary data.</text>
</comment>
<reference evidence="4 5" key="1">
    <citation type="submission" date="2023-01" db="EMBL/GenBank/DDBJ databases">
        <authorList>
            <person name="Whitehead M."/>
        </authorList>
    </citation>
    <scope>NUCLEOTIDE SEQUENCE [LARGE SCALE GENOMIC DNA]</scope>
</reference>
<dbReference type="PANTHER" id="PTHR13405:SF11">
    <property type="entry name" value="NUCLEAR PORE COMPLEX PROTEIN NUP133"/>
    <property type="match status" value="1"/>
</dbReference>
<keyword evidence="3" id="KW-0539">Nucleus</keyword>
<protein>
    <submittedName>
        <fullName evidence="4">Uncharacterized protein</fullName>
    </submittedName>
</protein>
<dbReference type="EMBL" id="CARXXK010001029">
    <property type="protein sequence ID" value="CAI6372372.1"/>
    <property type="molecule type" value="Genomic_DNA"/>
</dbReference>
<evidence type="ECO:0000313" key="4">
    <source>
        <dbReference type="EMBL" id="CAI6372372.1"/>
    </source>
</evidence>
<evidence type="ECO:0000256" key="1">
    <source>
        <dbReference type="ARBA" id="ARBA00004123"/>
    </source>
</evidence>
<dbReference type="Proteomes" id="UP001160148">
    <property type="component" value="Unassembled WGS sequence"/>
</dbReference>
<evidence type="ECO:0000313" key="5">
    <source>
        <dbReference type="Proteomes" id="UP001160148"/>
    </source>
</evidence>
<dbReference type="GO" id="GO:0016973">
    <property type="term" value="P:poly(A)+ mRNA export from nucleus"/>
    <property type="evidence" value="ECO:0007669"/>
    <property type="project" value="TreeGrafter"/>
</dbReference>
<name>A0AAV0XY67_9HEMI</name>
<proteinExistence type="predicted"/>
<organism evidence="4 5">
    <name type="scientific">Macrosiphum euphorbiae</name>
    <name type="common">potato aphid</name>
    <dbReference type="NCBI Taxonomy" id="13131"/>
    <lineage>
        <taxon>Eukaryota</taxon>
        <taxon>Metazoa</taxon>
        <taxon>Ecdysozoa</taxon>
        <taxon>Arthropoda</taxon>
        <taxon>Hexapoda</taxon>
        <taxon>Insecta</taxon>
        <taxon>Pterygota</taxon>
        <taxon>Neoptera</taxon>
        <taxon>Paraneoptera</taxon>
        <taxon>Hemiptera</taxon>
        <taxon>Sternorrhyncha</taxon>
        <taxon>Aphidomorpha</taxon>
        <taxon>Aphidoidea</taxon>
        <taxon>Aphididae</taxon>
        <taxon>Macrosiphini</taxon>
        <taxon>Macrosiphum</taxon>
    </lineage>
</organism>
<dbReference type="GO" id="GO:0031080">
    <property type="term" value="C:nuclear pore outer ring"/>
    <property type="evidence" value="ECO:0007669"/>
    <property type="project" value="TreeGrafter"/>
</dbReference>
<evidence type="ECO:0000256" key="3">
    <source>
        <dbReference type="ARBA" id="ARBA00023242"/>
    </source>
</evidence>
<keyword evidence="2" id="KW-0813">Transport</keyword>
<comment type="subcellular location">
    <subcellularLocation>
        <location evidence="1">Nucleus</location>
    </subcellularLocation>
</comment>
<evidence type="ECO:0000256" key="2">
    <source>
        <dbReference type="ARBA" id="ARBA00022448"/>
    </source>
</evidence>
<keyword evidence="5" id="KW-1185">Reference proteome</keyword>
<dbReference type="GO" id="GO:0000972">
    <property type="term" value="P:transcription-dependent tethering of RNA polymerase II gene DNA at nuclear periphery"/>
    <property type="evidence" value="ECO:0007669"/>
    <property type="project" value="TreeGrafter"/>
</dbReference>
<dbReference type="PANTHER" id="PTHR13405">
    <property type="entry name" value="NUCLEAR PORE COMPLEX PROTEIN NUP133"/>
    <property type="match status" value="1"/>
</dbReference>
<accession>A0AAV0XY67</accession>
<dbReference type="Gene3D" id="1.20.58.1380">
    <property type="match status" value="1"/>
</dbReference>